<comment type="caution">
    <text evidence="3">The sequence shown here is derived from an EMBL/GenBank/DDBJ whole genome shotgun (WGS) entry which is preliminary data.</text>
</comment>
<keyword evidence="1" id="KW-0175">Coiled coil</keyword>
<accession>A0AAD9NRB9</accession>
<evidence type="ECO:0008006" key="5">
    <source>
        <dbReference type="Google" id="ProtNLM"/>
    </source>
</evidence>
<gene>
    <name evidence="3" type="ORF">NP493_486g02056</name>
</gene>
<evidence type="ECO:0000313" key="3">
    <source>
        <dbReference type="EMBL" id="KAK2179530.1"/>
    </source>
</evidence>
<evidence type="ECO:0000256" key="2">
    <source>
        <dbReference type="SAM" id="MobiDB-lite"/>
    </source>
</evidence>
<proteinExistence type="predicted"/>
<keyword evidence="4" id="KW-1185">Reference proteome</keyword>
<organism evidence="3 4">
    <name type="scientific">Ridgeia piscesae</name>
    <name type="common">Tubeworm</name>
    <dbReference type="NCBI Taxonomy" id="27915"/>
    <lineage>
        <taxon>Eukaryota</taxon>
        <taxon>Metazoa</taxon>
        <taxon>Spiralia</taxon>
        <taxon>Lophotrochozoa</taxon>
        <taxon>Annelida</taxon>
        <taxon>Polychaeta</taxon>
        <taxon>Sedentaria</taxon>
        <taxon>Canalipalpata</taxon>
        <taxon>Sabellida</taxon>
        <taxon>Siboglinidae</taxon>
        <taxon>Ridgeia</taxon>
    </lineage>
</organism>
<feature type="coiled-coil region" evidence="1">
    <location>
        <begin position="266"/>
        <end position="350"/>
    </location>
</feature>
<reference evidence="3" key="1">
    <citation type="journal article" date="2023" name="Mol. Biol. Evol.">
        <title>Third-Generation Sequencing Reveals the Adaptive Role of the Epigenome in Three Deep-Sea Polychaetes.</title>
        <authorList>
            <person name="Perez M."/>
            <person name="Aroh O."/>
            <person name="Sun Y."/>
            <person name="Lan Y."/>
            <person name="Juniper S.K."/>
            <person name="Young C.R."/>
            <person name="Angers B."/>
            <person name="Qian P.Y."/>
        </authorList>
    </citation>
    <scope>NUCLEOTIDE SEQUENCE</scope>
    <source>
        <strain evidence="3">R07B-5</strain>
    </source>
</reference>
<name>A0AAD9NRB9_RIDPI</name>
<dbReference type="AlphaFoldDB" id="A0AAD9NRB9"/>
<dbReference type="EMBL" id="JAODUO010000485">
    <property type="protein sequence ID" value="KAK2179530.1"/>
    <property type="molecule type" value="Genomic_DNA"/>
</dbReference>
<sequence>MSDNELTTMKQRPIERLHLSKVYLQRQLPLRDPHEDVYESLPSLTDVDGPKQPDYTKNVPGVPPEALPVVMTLPLDSRMPVLKGPKGKNTLYTTYVGETYYKRPGEQVDFDLTDLEGNFYNLRNDYNLLTDVHLKPFLRQHHIRDNLTDRGLLTDDGRVIVNVKDYNEFRRYLRHYNTAISKKADDLARAYDREMNPVVSPAQRMAMEQADNYRKRNEQAKTVRERIAQQRADRVLMYVKKAKEQDRRLKRIQERDMDEALEKEAMNRLIEEKRRQVIRRNELEERKRQMQTIKYWIESEQMREHKRKEREKAEAEAKAIKLRESWESHLTHQQDLLEREAQRRRELEEERRRHVHYRDIAFHRRRQQQQGSFQKIAEARRRHRKRIDEQYLRNYNNRIQEMRTNAARKSEYTLYRQQFRV</sequence>
<dbReference type="Proteomes" id="UP001209878">
    <property type="component" value="Unassembled WGS sequence"/>
</dbReference>
<evidence type="ECO:0000256" key="1">
    <source>
        <dbReference type="SAM" id="Coils"/>
    </source>
</evidence>
<feature type="region of interest" description="Disordered" evidence="2">
    <location>
        <begin position="40"/>
        <end position="62"/>
    </location>
</feature>
<evidence type="ECO:0000313" key="4">
    <source>
        <dbReference type="Proteomes" id="UP001209878"/>
    </source>
</evidence>
<protein>
    <recommendedName>
        <fullName evidence="5">Fibrous sheath-interacting protein 2</fullName>
    </recommendedName>
</protein>